<evidence type="ECO:0000256" key="1">
    <source>
        <dbReference type="ARBA" id="ARBA00004202"/>
    </source>
</evidence>
<keyword evidence="8" id="KW-0472">Membrane</keyword>
<dbReference type="InterPro" id="IPR003439">
    <property type="entry name" value="ABC_transporter-like_ATP-bd"/>
</dbReference>
<keyword evidence="4" id="KW-1003">Cell membrane</keyword>
<evidence type="ECO:0000256" key="5">
    <source>
        <dbReference type="ARBA" id="ARBA00022741"/>
    </source>
</evidence>
<reference evidence="10" key="1">
    <citation type="submission" date="2019-08" db="EMBL/GenBank/DDBJ databases">
        <authorList>
            <person name="Kucharzyk K."/>
            <person name="Murdoch R.W."/>
            <person name="Higgins S."/>
            <person name="Loffler F."/>
        </authorList>
    </citation>
    <scope>NUCLEOTIDE SEQUENCE</scope>
</reference>
<evidence type="ECO:0000259" key="9">
    <source>
        <dbReference type="PROSITE" id="PS50893"/>
    </source>
</evidence>
<proteinExistence type="inferred from homology"/>
<dbReference type="FunFam" id="3.40.50.300:FF:000020">
    <property type="entry name" value="Amino acid ABC transporter ATP-binding component"/>
    <property type="match status" value="1"/>
</dbReference>
<evidence type="ECO:0000256" key="6">
    <source>
        <dbReference type="ARBA" id="ARBA00022840"/>
    </source>
</evidence>
<gene>
    <name evidence="10" type="primary">glnQ_60</name>
    <name evidence="10" type="ORF">SDC9_106352</name>
</gene>
<accession>A0A645B363</accession>
<dbReference type="PANTHER" id="PTHR43166:SF9">
    <property type="entry name" value="GLUTAMATE_ASPARTATE IMPORT ATP-BINDING PROTEIN GLTL"/>
    <property type="match status" value="1"/>
</dbReference>
<evidence type="ECO:0000256" key="7">
    <source>
        <dbReference type="ARBA" id="ARBA00022970"/>
    </source>
</evidence>
<evidence type="ECO:0000256" key="4">
    <source>
        <dbReference type="ARBA" id="ARBA00022475"/>
    </source>
</evidence>
<dbReference type="Gene3D" id="3.40.50.300">
    <property type="entry name" value="P-loop containing nucleotide triphosphate hydrolases"/>
    <property type="match status" value="1"/>
</dbReference>
<organism evidence="10">
    <name type="scientific">bioreactor metagenome</name>
    <dbReference type="NCBI Taxonomy" id="1076179"/>
    <lineage>
        <taxon>unclassified sequences</taxon>
        <taxon>metagenomes</taxon>
        <taxon>ecological metagenomes</taxon>
    </lineage>
</organism>
<dbReference type="GO" id="GO:0015424">
    <property type="term" value="F:ABC-type amino acid transporter activity"/>
    <property type="evidence" value="ECO:0007669"/>
    <property type="project" value="InterPro"/>
</dbReference>
<dbReference type="GO" id="GO:0005886">
    <property type="term" value="C:plasma membrane"/>
    <property type="evidence" value="ECO:0007669"/>
    <property type="project" value="UniProtKB-SubCell"/>
</dbReference>
<evidence type="ECO:0000256" key="3">
    <source>
        <dbReference type="ARBA" id="ARBA00022448"/>
    </source>
</evidence>
<dbReference type="PROSITE" id="PS50893">
    <property type="entry name" value="ABC_TRANSPORTER_2"/>
    <property type="match status" value="1"/>
</dbReference>
<dbReference type="GO" id="GO:0005524">
    <property type="term" value="F:ATP binding"/>
    <property type="evidence" value="ECO:0007669"/>
    <property type="project" value="UniProtKB-KW"/>
</dbReference>
<keyword evidence="5" id="KW-0547">Nucleotide-binding</keyword>
<name>A0A645B363_9ZZZZ</name>
<comment type="caution">
    <text evidence="10">The sequence shown here is derived from an EMBL/GenBank/DDBJ whole genome shotgun (WGS) entry which is preliminary data.</text>
</comment>
<dbReference type="CDD" id="cd03262">
    <property type="entry name" value="ABC_HisP_GlnQ"/>
    <property type="match status" value="1"/>
</dbReference>
<dbReference type="InterPro" id="IPR017871">
    <property type="entry name" value="ABC_transporter-like_CS"/>
</dbReference>
<dbReference type="InterPro" id="IPR050086">
    <property type="entry name" value="MetN_ABC_transporter-like"/>
</dbReference>
<dbReference type="PROSITE" id="PS00211">
    <property type="entry name" value="ABC_TRANSPORTER_1"/>
    <property type="match status" value="1"/>
</dbReference>
<protein>
    <submittedName>
        <fullName evidence="10">Glutamine transport ATP-binding protein GlnQ</fullName>
    </submittedName>
</protein>
<sequence>MINMDEQKNILEIKDLKKQFGEREILKGINFSVNKGDVVCIIGPSGSGKSTLIRCINFLETPTSGEICYQGENVLKKYKDLALYRTKVGMVFQQFNLFNNMTVLENCVVGQIKVLKKDHEAARQTAMKYLYYVGMADYINAKPNQLSGGQKQRVAIARAMALEPDVLLLDEPTSALDSEMVGEVLNVMRELANAGLTMIVVTHEMAFAREVASKVIFIDQGVIAEEATPEIIFKNPSNPRTKEFLSRFNQNN</sequence>
<evidence type="ECO:0000256" key="8">
    <source>
        <dbReference type="ARBA" id="ARBA00023136"/>
    </source>
</evidence>
<dbReference type="SUPFAM" id="SSF52540">
    <property type="entry name" value="P-loop containing nucleoside triphosphate hydrolases"/>
    <property type="match status" value="1"/>
</dbReference>
<dbReference type="InterPro" id="IPR027417">
    <property type="entry name" value="P-loop_NTPase"/>
</dbReference>
<evidence type="ECO:0000256" key="2">
    <source>
        <dbReference type="ARBA" id="ARBA00005417"/>
    </source>
</evidence>
<dbReference type="PIRSF" id="PIRSF039085">
    <property type="entry name" value="ABC_ATPase_HisP"/>
    <property type="match status" value="1"/>
</dbReference>
<dbReference type="AlphaFoldDB" id="A0A645B363"/>
<dbReference type="InterPro" id="IPR030679">
    <property type="entry name" value="ABC_ATPase_HisP-typ"/>
</dbReference>
<dbReference type="GO" id="GO:0016887">
    <property type="term" value="F:ATP hydrolysis activity"/>
    <property type="evidence" value="ECO:0007669"/>
    <property type="project" value="InterPro"/>
</dbReference>
<evidence type="ECO:0000313" key="10">
    <source>
        <dbReference type="EMBL" id="MPM59508.1"/>
    </source>
</evidence>
<dbReference type="EMBL" id="VSSQ01017328">
    <property type="protein sequence ID" value="MPM59508.1"/>
    <property type="molecule type" value="Genomic_DNA"/>
</dbReference>
<dbReference type="SMART" id="SM00382">
    <property type="entry name" value="AAA"/>
    <property type="match status" value="1"/>
</dbReference>
<feature type="domain" description="ABC transporter" evidence="9">
    <location>
        <begin position="11"/>
        <end position="245"/>
    </location>
</feature>
<keyword evidence="7" id="KW-0029">Amino-acid transport</keyword>
<dbReference type="Pfam" id="PF00005">
    <property type="entry name" value="ABC_tran"/>
    <property type="match status" value="1"/>
</dbReference>
<keyword evidence="3" id="KW-0813">Transport</keyword>
<dbReference type="PANTHER" id="PTHR43166">
    <property type="entry name" value="AMINO ACID IMPORT ATP-BINDING PROTEIN"/>
    <property type="match status" value="1"/>
</dbReference>
<comment type="subcellular location">
    <subcellularLocation>
        <location evidence="1">Cell membrane</location>
        <topology evidence="1">Peripheral membrane protein</topology>
    </subcellularLocation>
</comment>
<comment type="similarity">
    <text evidence="2">Belongs to the ABC transporter superfamily.</text>
</comment>
<dbReference type="InterPro" id="IPR003593">
    <property type="entry name" value="AAA+_ATPase"/>
</dbReference>
<keyword evidence="6 10" id="KW-0067">ATP-binding</keyword>